<dbReference type="Proteomes" id="UP001176517">
    <property type="component" value="Unassembled WGS sequence"/>
</dbReference>
<evidence type="ECO:0000313" key="4">
    <source>
        <dbReference type="Proteomes" id="UP001176517"/>
    </source>
</evidence>
<reference evidence="3" key="1">
    <citation type="journal article" date="2023" name="PhytoFront">
        <title>Draft Genome Resources of Seven Strains of Tilletia horrida, Causal Agent of Kernel Smut of Rice.</title>
        <authorList>
            <person name="Khanal S."/>
            <person name="Antony Babu S."/>
            <person name="Zhou X.G."/>
        </authorList>
    </citation>
    <scope>NUCLEOTIDE SEQUENCE</scope>
    <source>
        <strain evidence="3">TX6</strain>
    </source>
</reference>
<dbReference type="EMBL" id="JAPDMZ010000157">
    <property type="protein sequence ID" value="KAK0547599.1"/>
    <property type="molecule type" value="Genomic_DNA"/>
</dbReference>
<keyword evidence="2" id="KW-0472">Membrane</keyword>
<keyword evidence="4" id="KW-1185">Reference proteome</keyword>
<organism evidence="3 4">
    <name type="scientific">Tilletia horrida</name>
    <dbReference type="NCBI Taxonomy" id="155126"/>
    <lineage>
        <taxon>Eukaryota</taxon>
        <taxon>Fungi</taxon>
        <taxon>Dikarya</taxon>
        <taxon>Basidiomycota</taxon>
        <taxon>Ustilaginomycotina</taxon>
        <taxon>Exobasidiomycetes</taxon>
        <taxon>Tilletiales</taxon>
        <taxon>Tilletiaceae</taxon>
        <taxon>Tilletia</taxon>
    </lineage>
</organism>
<feature type="transmembrane region" description="Helical" evidence="2">
    <location>
        <begin position="35"/>
        <end position="60"/>
    </location>
</feature>
<keyword evidence="2" id="KW-0812">Transmembrane</keyword>
<proteinExistence type="predicted"/>
<evidence type="ECO:0000313" key="3">
    <source>
        <dbReference type="EMBL" id="KAK0547599.1"/>
    </source>
</evidence>
<evidence type="ECO:0000256" key="1">
    <source>
        <dbReference type="SAM" id="MobiDB-lite"/>
    </source>
</evidence>
<protein>
    <submittedName>
        <fullName evidence="3">Uncharacterized protein</fullName>
    </submittedName>
</protein>
<feature type="region of interest" description="Disordered" evidence="1">
    <location>
        <begin position="80"/>
        <end position="102"/>
    </location>
</feature>
<gene>
    <name evidence="3" type="ORF">OC846_004793</name>
</gene>
<accession>A0AAN6GLY6</accession>
<dbReference type="AlphaFoldDB" id="A0AAN6GLY6"/>
<name>A0AAN6GLY6_9BASI</name>
<feature type="compositionally biased region" description="Basic and acidic residues" evidence="1">
    <location>
        <begin position="84"/>
        <end position="102"/>
    </location>
</feature>
<sequence>MSLPVKVIRIETRSEALTTSSSSTKSVRDIGDWPVWQTAIVVGGGLAALGGGIYGLRYLLKEFQGARELNTAVFPTGFNSMHPNGRELSSDKDRADTKLLGA</sequence>
<evidence type="ECO:0000256" key="2">
    <source>
        <dbReference type="SAM" id="Phobius"/>
    </source>
</evidence>
<keyword evidence="2" id="KW-1133">Transmembrane helix</keyword>
<comment type="caution">
    <text evidence="3">The sequence shown here is derived from an EMBL/GenBank/DDBJ whole genome shotgun (WGS) entry which is preliminary data.</text>
</comment>